<keyword evidence="1" id="KW-0804">Transcription</keyword>
<evidence type="ECO:0000256" key="1">
    <source>
        <dbReference type="RuleBase" id="RU364140"/>
    </source>
</evidence>
<comment type="subunit">
    <text evidence="1">Component of the Mediator complex.</text>
</comment>
<dbReference type="InterPro" id="IPR019313">
    <property type="entry name" value="Mediator_Med17"/>
</dbReference>
<comment type="similarity">
    <text evidence="1">Belongs to the Mediator complex subunit 17 family.</text>
</comment>
<dbReference type="Pfam" id="PF10156">
    <property type="entry name" value="Med17"/>
    <property type="match status" value="1"/>
</dbReference>
<gene>
    <name evidence="1" type="primary">MED17</name>
    <name evidence="3" type="ORF">Amon01_000995600</name>
</gene>
<keyword evidence="4" id="KW-1185">Reference proteome</keyword>
<dbReference type="EMBL" id="BSXU01014592">
    <property type="protein sequence ID" value="GME81118.1"/>
    <property type="molecule type" value="Genomic_DNA"/>
</dbReference>
<dbReference type="Proteomes" id="UP001165063">
    <property type="component" value="Unassembled WGS sequence"/>
</dbReference>
<dbReference type="GO" id="GO:0003712">
    <property type="term" value="F:transcription coregulator activity"/>
    <property type="evidence" value="ECO:0007669"/>
    <property type="project" value="InterPro"/>
</dbReference>
<comment type="caution">
    <text evidence="3">The sequence shown here is derived from an EMBL/GenBank/DDBJ whole genome shotgun (WGS) entry which is preliminary data.</text>
</comment>
<evidence type="ECO:0000313" key="3">
    <source>
        <dbReference type="EMBL" id="GME81118.1"/>
    </source>
</evidence>
<evidence type="ECO:0000313" key="4">
    <source>
        <dbReference type="Proteomes" id="UP001165063"/>
    </source>
</evidence>
<comment type="function">
    <text evidence="1">Component of the Mediator complex, a coactivator involved in the regulated transcription of nearly all RNA polymerase II-dependent genes. Mediator functions as a bridge to convey information from gene-specific regulatory proteins to the basal RNA polymerase II transcription machinery. Mediator is recruited to promoters by direct interactions with regulatory proteins and serves as a scaffold for the assembly of a functional preinitiation complex with RNA polymerase II and the general transcription factors.</text>
</comment>
<dbReference type="AlphaFoldDB" id="A0A9W6T947"/>
<name>A0A9W6T947_AMBMO</name>
<reference evidence="3" key="1">
    <citation type="submission" date="2023-04" db="EMBL/GenBank/DDBJ databases">
        <title>Ambrosiozyma monospora NBRC 1965.</title>
        <authorList>
            <person name="Ichikawa N."/>
            <person name="Sato H."/>
            <person name="Tonouchi N."/>
        </authorList>
    </citation>
    <scope>NUCLEOTIDE SEQUENCE</scope>
    <source>
        <strain evidence="3">NBRC 1965</strain>
    </source>
</reference>
<accession>A0A9W6T947</accession>
<proteinExistence type="inferred from homology"/>
<evidence type="ECO:0000256" key="2">
    <source>
        <dbReference type="SAM" id="MobiDB-lite"/>
    </source>
</evidence>
<feature type="region of interest" description="Disordered" evidence="2">
    <location>
        <begin position="1"/>
        <end position="21"/>
    </location>
</feature>
<dbReference type="OrthoDB" id="5319830at2759"/>
<sequence>MFPSMASQQDQSSDPLLYNRNNMSESEQYHLLNLNPVLIKDAHKALPEKFQQPDGPFKDQSNLPLSQLIPLIINQRGQGSFLNISEESLQKEIDSFKISPDTTNQQVQSEQDIDFDDNSDTYEQFIQKREDIIKYIKASLNESSLSLDFACITRCTRKSAG</sequence>
<keyword evidence="1" id="KW-0010">Activator</keyword>
<keyword evidence="1" id="KW-0805">Transcription regulation</keyword>
<dbReference type="GO" id="GO:0016592">
    <property type="term" value="C:mediator complex"/>
    <property type="evidence" value="ECO:0007669"/>
    <property type="project" value="InterPro"/>
</dbReference>
<comment type="subcellular location">
    <subcellularLocation>
        <location evidence="1">Nucleus</location>
    </subcellularLocation>
</comment>
<keyword evidence="1" id="KW-0539">Nucleus</keyword>
<protein>
    <recommendedName>
        <fullName evidence="1">Mediator of RNA polymerase II transcription subunit 17</fullName>
    </recommendedName>
    <alternativeName>
        <fullName evidence="1">Mediator complex subunit 17</fullName>
    </alternativeName>
</protein>
<organism evidence="3 4">
    <name type="scientific">Ambrosiozyma monospora</name>
    <name type="common">Yeast</name>
    <name type="synonym">Endomycopsis monosporus</name>
    <dbReference type="NCBI Taxonomy" id="43982"/>
    <lineage>
        <taxon>Eukaryota</taxon>
        <taxon>Fungi</taxon>
        <taxon>Dikarya</taxon>
        <taxon>Ascomycota</taxon>
        <taxon>Saccharomycotina</taxon>
        <taxon>Pichiomycetes</taxon>
        <taxon>Pichiales</taxon>
        <taxon>Pichiaceae</taxon>
        <taxon>Ambrosiozyma</taxon>
    </lineage>
</organism>
<dbReference type="GO" id="GO:0006357">
    <property type="term" value="P:regulation of transcription by RNA polymerase II"/>
    <property type="evidence" value="ECO:0007669"/>
    <property type="project" value="InterPro"/>
</dbReference>